<dbReference type="EMBL" id="FNAT01000007">
    <property type="protein sequence ID" value="SDF11870.1"/>
    <property type="molecule type" value="Genomic_DNA"/>
</dbReference>
<accession>A0A1G7IGJ4</accession>
<dbReference type="SUPFAM" id="SSF56925">
    <property type="entry name" value="OMPA-like"/>
    <property type="match status" value="1"/>
</dbReference>
<dbReference type="PROSITE" id="PS51257">
    <property type="entry name" value="PROKAR_LIPOPROTEIN"/>
    <property type="match status" value="1"/>
</dbReference>
<gene>
    <name evidence="3" type="ORF">SAMN04488567_3461</name>
</gene>
<sequence length="321" mass="33389">MRQNYSIALIALTALAACGGSSGQPNTLPDTPGAPDVPNNTSIPGMSDPHYETTVGMSYNQSTEVSSLAVISDRDGPEQRTGSIALVPAGSRDHGYMYDVDVAELAVDPKDDSFIDRAEAYLHAAIGEEFVAEGITIVGEAILGDGKRMLIAEHEFMGRRFYIPADGSPMRMGAFSTSYDDDDMVAHAVFGIETEMADVARQTGTASFSGLSEASVLGGSVESNYRGTSQGTIDFETGSFSVSASLRSDADNEISVTSNGMMSDGGEMEGLMIANGLLADGGRVDGAFEGQLFGSNADDIGGTFSGGTGSTNIAGQMIMSR</sequence>
<feature type="region of interest" description="Disordered" evidence="1">
    <location>
        <begin position="20"/>
        <end position="53"/>
    </location>
</feature>
<evidence type="ECO:0000256" key="1">
    <source>
        <dbReference type="SAM" id="MobiDB-lite"/>
    </source>
</evidence>
<feature type="signal peptide" evidence="2">
    <location>
        <begin position="1"/>
        <end position="23"/>
    </location>
</feature>
<dbReference type="Gene3D" id="2.40.160.90">
    <property type="match status" value="1"/>
</dbReference>
<evidence type="ECO:0000313" key="3">
    <source>
        <dbReference type="EMBL" id="SDF11870.1"/>
    </source>
</evidence>
<evidence type="ECO:0000256" key="2">
    <source>
        <dbReference type="SAM" id="SignalP"/>
    </source>
</evidence>
<evidence type="ECO:0008006" key="5">
    <source>
        <dbReference type="Google" id="ProtNLM"/>
    </source>
</evidence>
<keyword evidence="4" id="KW-1185">Reference proteome</keyword>
<proteinExistence type="predicted"/>
<feature type="chain" id="PRO_5011574496" description="Transferrin-binding protein B C-lobe/N-lobe beta barrel domain-containing protein" evidence="2">
    <location>
        <begin position="24"/>
        <end position="321"/>
    </location>
</feature>
<dbReference type="Proteomes" id="UP000198922">
    <property type="component" value="Unassembled WGS sequence"/>
</dbReference>
<name>A0A1G7IGJ4_9RHOB</name>
<protein>
    <recommendedName>
        <fullName evidence="5">Transferrin-binding protein B C-lobe/N-lobe beta barrel domain-containing protein</fullName>
    </recommendedName>
</protein>
<dbReference type="RefSeq" id="WP_131802662.1">
    <property type="nucleotide sequence ID" value="NZ_FNAT01000007.1"/>
</dbReference>
<dbReference type="AlphaFoldDB" id="A0A1G7IGJ4"/>
<keyword evidence="2" id="KW-0732">Signal</keyword>
<dbReference type="InterPro" id="IPR011250">
    <property type="entry name" value="OMP/PagP_B-barrel"/>
</dbReference>
<organism evidence="3 4">
    <name type="scientific">Limimaricola pyoseonensis</name>
    <dbReference type="NCBI Taxonomy" id="521013"/>
    <lineage>
        <taxon>Bacteria</taxon>
        <taxon>Pseudomonadati</taxon>
        <taxon>Pseudomonadota</taxon>
        <taxon>Alphaproteobacteria</taxon>
        <taxon>Rhodobacterales</taxon>
        <taxon>Paracoccaceae</taxon>
        <taxon>Limimaricola</taxon>
    </lineage>
</organism>
<reference evidence="4" key="1">
    <citation type="submission" date="2016-10" db="EMBL/GenBank/DDBJ databases">
        <authorList>
            <person name="Varghese N."/>
            <person name="Submissions S."/>
        </authorList>
    </citation>
    <scope>NUCLEOTIDE SEQUENCE [LARGE SCALE GENOMIC DNA]</scope>
    <source>
        <strain evidence="4">DSM 21424</strain>
    </source>
</reference>
<evidence type="ECO:0000313" key="4">
    <source>
        <dbReference type="Proteomes" id="UP000198922"/>
    </source>
</evidence>